<proteinExistence type="predicted"/>
<dbReference type="EMBL" id="JARJCW010000041">
    <property type="protein sequence ID" value="KAJ7206006.1"/>
    <property type="molecule type" value="Genomic_DNA"/>
</dbReference>
<sequence>MCENLGVRYPAKDREDIFWHRTVSQRFAEWSSGRTCRRSCNHRAGRLSRYPLPPAPLPVTPPTALPATRFCLLHCLAACPALSWPPTLPPSITRWGKWRGGGVGGGGWQTGAAGWRGRREQRAGGGVRGGAAGSSAGGRGDEHGDCGVHVVAGDRSSDVDGIT</sequence>
<keyword evidence="3" id="KW-1185">Reference proteome</keyword>
<gene>
    <name evidence="2" type="ORF">GGX14DRAFT_397283</name>
</gene>
<name>A0AAD6YER3_9AGAR</name>
<protein>
    <submittedName>
        <fullName evidence="2">Uncharacterized protein</fullName>
    </submittedName>
</protein>
<comment type="caution">
    <text evidence="2">The sequence shown here is derived from an EMBL/GenBank/DDBJ whole genome shotgun (WGS) entry which is preliminary data.</text>
</comment>
<dbReference type="AlphaFoldDB" id="A0AAD6YER3"/>
<evidence type="ECO:0000313" key="2">
    <source>
        <dbReference type="EMBL" id="KAJ7206006.1"/>
    </source>
</evidence>
<reference evidence="2" key="1">
    <citation type="submission" date="2023-03" db="EMBL/GenBank/DDBJ databases">
        <title>Massive genome expansion in bonnet fungi (Mycena s.s.) driven by repeated elements and novel gene families across ecological guilds.</title>
        <authorList>
            <consortium name="Lawrence Berkeley National Laboratory"/>
            <person name="Harder C.B."/>
            <person name="Miyauchi S."/>
            <person name="Viragh M."/>
            <person name="Kuo A."/>
            <person name="Thoen E."/>
            <person name="Andreopoulos B."/>
            <person name="Lu D."/>
            <person name="Skrede I."/>
            <person name="Drula E."/>
            <person name="Henrissat B."/>
            <person name="Morin E."/>
            <person name="Kohler A."/>
            <person name="Barry K."/>
            <person name="LaButti K."/>
            <person name="Morin E."/>
            <person name="Salamov A."/>
            <person name="Lipzen A."/>
            <person name="Mereny Z."/>
            <person name="Hegedus B."/>
            <person name="Baldrian P."/>
            <person name="Stursova M."/>
            <person name="Weitz H."/>
            <person name="Taylor A."/>
            <person name="Grigoriev I.V."/>
            <person name="Nagy L.G."/>
            <person name="Martin F."/>
            <person name="Kauserud H."/>
        </authorList>
    </citation>
    <scope>NUCLEOTIDE SEQUENCE</scope>
    <source>
        <strain evidence="2">9144</strain>
    </source>
</reference>
<feature type="compositionally biased region" description="Gly residues" evidence="1">
    <location>
        <begin position="123"/>
        <end position="138"/>
    </location>
</feature>
<dbReference type="Proteomes" id="UP001219525">
    <property type="component" value="Unassembled WGS sequence"/>
</dbReference>
<evidence type="ECO:0000313" key="3">
    <source>
        <dbReference type="Proteomes" id="UP001219525"/>
    </source>
</evidence>
<feature type="region of interest" description="Disordered" evidence="1">
    <location>
        <begin position="110"/>
        <end position="163"/>
    </location>
</feature>
<organism evidence="2 3">
    <name type="scientific">Mycena pura</name>
    <dbReference type="NCBI Taxonomy" id="153505"/>
    <lineage>
        <taxon>Eukaryota</taxon>
        <taxon>Fungi</taxon>
        <taxon>Dikarya</taxon>
        <taxon>Basidiomycota</taxon>
        <taxon>Agaricomycotina</taxon>
        <taxon>Agaricomycetes</taxon>
        <taxon>Agaricomycetidae</taxon>
        <taxon>Agaricales</taxon>
        <taxon>Marasmiineae</taxon>
        <taxon>Mycenaceae</taxon>
        <taxon>Mycena</taxon>
    </lineage>
</organism>
<evidence type="ECO:0000256" key="1">
    <source>
        <dbReference type="SAM" id="MobiDB-lite"/>
    </source>
</evidence>
<accession>A0AAD6YER3</accession>